<keyword evidence="3" id="KW-1185">Reference proteome</keyword>
<dbReference type="GeneID" id="94842302"/>
<dbReference type="AlphaFoldDB" id="A0A1J4JXA2"/>
<name>A0A1J4JXA2_9EUKA</name>
<sequence length="229" mass="25967">MDSTENQLNPFQERVLDEMRKSGEINHLKAEIFSQVLEHAVKSPRLKPVFKYAELIDLRSFAIANCIVRAYLKNRTAELPLTNQSYQKESSKQFKITANGNERDLKFKRKDKPLRDLLDYHRSLNRPPSPVGMQKSFLPRSPKTMTRYSTVSKVDPNTKFSDDENDENKNFKGVRVNSAMNSPSPKKANTVNPLNVSSALNVTGASKTLGSPKTISHVRQDSEDSELDL</sequence>
<accession>A0A1J4JXA2</accession>
<organism evidence="2 3">
    <name type="scientific">Tritrichomonas foetus</name>
    <dbReference type="NCBI Taxonomy" id="1144522"/>
    <lineage>
        <taxon>Eukaryota</taxon>
        <taxon>Metamonada</taxon>
        <taxon>Parabasalia</taxon>
        <taxon>Tritrichomonadida</taxon>
        <taxon>Tritrichomonadidae</taxon>
        <taxon>Tritrichomonas</taxon>
    </lineage>
</organism>
<feature type="compositionally biased region" description="Polar residues" evidence="1">
    <location>
        <begin position="178"/>
        <end position="214"/>
    </location>
</feature>
<feature type="region of interest" description="Disordered" evidence="1">
    <location>
        <begin position="175"/>
        <end position="229"/>
    </location>
</feature>
<gene>
    <name evidence="2" type="ORF">TRFO_30883</name>
</gene>
<protein>
    <submittedName>
        <fullName evidence="2">Uncharacterized protein</fullName>
    </submittedName>
</protein>
<comment type="caution">
    <text evidence="2">The sequence shown here is derived from an EMBL/GenBank/DDBJ whole genome shotgun (WGS) entry which is preliminary data.</text>
</comment>
<proteinExistence type="predicted"/>
<reference evidence="2" key="1">
    <citation type="submission" date="2016-10" db="EMBL/GenBank/DDBJ databases">
        <authorList>
            <person name="Benchimol M."/>
            <person name="Almeida L.G."/>
            <person name="Vasconcelos A.T."/>
            <person name="Perreira-Neves A."/>
            <person name="Rosa I.A."/>
            <person name="Tasca T."/>
            <person name="Bogo M.R."/>
            <person name="de Souza W."/>
        </authorList>
    </citation>
    <scope>NUCLEOTIDE SEQUENCE [LARGE SCALE GENOMIC DNA]</scope>
    <source>
        <strain evidence="2">K</strain>
    </source>
</reference>
<evidence type="ECO:0000313" key="3">
    <source>
        <dbReference type="Proteomes" id="UP000179807"/>
    </source>
</evidence>
<evidence type="ECO:0000256" key="1">
    <source>
        <dbReference type="SAM" id="MobiDB-lite"/>
    </source>
</evidence>
<dbReference type="Proteomes" id="UP000179807">
    <property type="component" value="Unassembled WGS sequence"/>
</dbReference>
<dbReference type="VEuPathDB" id="TrichDB:TRFO_30883"/>
<dbReference type="EMBL" id="MLAK01000880">
    <property type="protein sequence ID" value="OHT02166.1"/>
    <property type="molecule type" value="Genomic_DNA"/>
</dbReference>
<feature type="region of interest" description="Disordered" evidence="1">
    <location>
        <begin position="120"/>
        <end position="147"/>
    </location>
</feature>
<evidence type="ECO:0000313" key="2">
    <source>
        <dbReference type="EMBL" id="OHT02166.1"/>
    </source>
</evidence>
<dbReference type="RefSeq" id="XP_068355302.1">
    <property type="nucleotide sequence ID" value="XM_068507598.1"/>
</dbReference>